<dbReference type="EMBL" id="JACIET010000001">
    <property type="protein sequence ID" value="MBB4011161.1"/>
    <property type="molecule type" value="Genomic_DNA"/>
</dbReference>
<comment type="caution">
    <text evidence="10">The sequence shown here is derived from an EMBL/GenBank/DDBJ whole genome shotgun (WGS) entry which is preliminary data.</text>
</comment>
<dbReference type="UniPathway" id="UPA00115">
    <property type="reaction ID" value="UER00408"/>
</dbReference>
<keyword evidence="11" id="KW-1185">Reference proteome</keyword>
<accession>A0A840BC91</accession>
<feature type="binding site" evidence="7">
    <location>
        <position position="341"/>
    </location>
    <ligand>
        <name>substrate</name>
    </ligand>
</feature>
<evidence type="ECO:0000256" key="6">
    <source>
        <dbReference type="ARBA" id="ARBA00023277"/>
    </source>
</evidence>
<dbReference type="NCBIfam" id="TIGR00871">
    <property type="entry name" value="zwf"/>
    <property type="match status" value="1"/>
</dbReference>
<dbReference type="InterPro" id="IPR022674">
    <property type="entry name" value="G6P_DH_NAD-bd"/>
</dbReference>
<dbReference type="RefSeq" id="WP_183631478.1">
    <property type="nucleotide sequence ID" value="NZ_BAABLE010000011.1"/>
</dbReference>
<evidence type="ECO:0000256" key="3">
    <source>
        <dbReference type="ARBA" id="ARBA00022526"/>
    </source>
</evidence>
<dbReference type="PANTHER" id="PTHR23429">
    <property type="entry name" value="GLUCOSE-6-PHOSPHATE 1-DEHYDROGENASE G6PD"/>
    <property type="match status" value="1"/>
</dbReference>
<feature type="binding site" evidence="7">
    <location>
        <position position="178"/>
    </location>
    <ligand>
        <name>substrate</name>
    </ligand>
</feature>
<dbReference type="PIRSF" id="PIRSF000110">
    <property type="entry name" value="G6PD"/>
    <property type="match status" value="1"/>
</dbReference>
<keyword evidence="4 7" id="KW-0521">NADP</keyword>
<gene>
    <name evidence="7" type="primary">zwf</name>
    <name evidence="10" type="ORF">GGR36_000469</name>
</gene>
<dbReference type="InterPro" id="IPR022675">
    <property type="entry name" value="G6P_DH_C"/>
</dbReference>
<dbReference type="Pfam" id="PF02781">
    <property type="entry name" value="G6PD_C"/>
    <property type="match status" value="1"/>
</dbReference>
<reference evidence="10 11" key="1">
    <citation type="submission" date="2020-08" db="EMBL/GenBank/DDBJ databases">
        <title>Genomic Encyclopedia of Type Strains, Phase IV (KMG-IV): sequencing the most valuable type-strain genomes for metagenomic binning, comparative biology and taxonomic classification.</title>
        <authorList>
            <person name="Goeker M."/>
        </authorList>
    </citation>
    <scope>NUCLEOTIDE SEQUENCE [LARGE SCALE GENOMIC DNA]</scope>
    <source>
        <strain evidence="10 11">DSM 106739</strain>
    </source>
</reference>
<comment type="caution">
    <text evidence="7">Lacks conserved residue(s) required for the propagation of feature annotation.</text>
</comment>
<dbReference type="InterPro" id="IPR019796">
    <property type="entry name" value="G6P_DH_AS"/>
</dbReference>
<dbReference type="PANTHER" id="PTHR23429:SF0">
    <property type="entry name" value="GLUCOSE-6-PHOSPHATE 1-DEHYDROGENASE"/>
    <property type="match status" value="1"/>
</dbReference>
<dbReference type="InterPro" id="IPR036291">
    <property type="entry name" value="NAD(P)-bd_dom_sf"/>
</dbReference>
<keyword evidence="6 7" id="KW-0119">Carbohydrate metabolism</keyword>
<dbReference type="InterPro" id="IPR001282">
    <property type="entry name" value="G6P_DH"/>
</dbReference>
<dbReference type="Gene3D" id="3.30.360.10">
    <property type="entry name" value="Dihydrodipicolinate Reductase, domain 2"/>
    <property type="match status" value="1"/>
</dbReference>
<evidence type="ECO:0000256" key="1">
    <source>
        <dbReference type="ARBA" id="ARBA00004937"/>
    </source>
</evidence>
<organism evidence="10 11">
    <name type="scientific">Niveibacterium umoris</name>
    <dbReference type="NCBI Taxonomy" id="1193620"/>
    <lineage>
        <taxon>Bacteria</taxon>
        <taxon>Pseudomonadati</taxon>
        <taxon>Pseudomonadota</taxon>
        <taxon>Betaproteobacteria</taxon>
        <taxon>Rhodocyclales</taxon>
        <taxon>Rhodocyclaceae</taxon>
        <taxon>Niveibacterium</taxon>
    </lineage>
</organism>
<dbReference type="GO" id="GO:0050661">
    <property type="term" value="F:NADP binding"/>
    <property type="evidence" value="ECO:0007669"/>
    <property type="project" value="UniProtKB-UniRule"/>
</dbReference>
<dbReference type="EC" id="1.1.1.49" evidence="7"/>
<evidence type="ECO:0000256" key="4">
    <source>
        <dbReference type="ARBA" id="ARBA00022857"/>
    </source>
</evidence>
<feature type="domain" description="Glucose-6-phosphate dehydrogenase C-terminal" evidence="9">
    <location>
        <begin position="185"/>
        <end position="482"/>
    </location>
</feature>
<comment type="catalytic activity">
    <reaction evidence="7">
        <text>D-glucose 6-phosphate + NADP(+) = 6-phospho-D-glucono-1,5-lactone + NADPH + H(+)</text>
        <dbReference type="Rhea" id="RHEA:15841"/>
        <dbReference type="ChEBI" id="CHEBI:15378"/>
        <dbReference type="ChEBI" id="CHEBI:57783"/>
        <dbReference type="ChEBI" id="CHEBI:57955"/>
        <dbReference type="ChEBI" id="CHEBI:58349"/>
        <dbReference type="ChEBI" id="CHEBI:61548"/>
        <dbReference type="EC" id="1.1.1.49"/>
    </reaction>
</comment>
<dbReference type="Gene3D" id="3.40.50.720">
    <property type="entry name" value="NAD(P)-binding Rossmann-like Domain"/>
    <property type="match status" value="1"/>
</dbReference>
<protein>
    <recommendedName>
        <fullName evidence="7">Glucose-6-phosphate 1-dehydrogenase</fullName>
        <shortName evidence="7">G6PD</shortName>
        <ecNumber evidence="7">1.1.1.49</ecNumber>
    </recommendedName>
</protein>
<dbReference type="SUPFAM" id="SSF51735">
    <property type="entry name" value="NAD(P)-binding Rossmann-fold domains"/>
    <property type="match status" value="1"/>
</dbReference>
<feature type="binding site" evidence="7">
    <location>
        <position position="174"/>
    </location>
    <ligand>
        <name>substrate</name>
    </ligand>
</feature>
<evidence type="ECO:0000259" key="9">
    <source>
        <dbReference type="Pfam" id="PF02781"/>
    </source>
</evidence>
<feature type="binding site" evidence="7">
    <location>
        <position position="231"/>
    </location>
    <ligand>
        <name>substrate</name>
    </ligand>
</feature>
<evidence type="ECO:0000313" key="10">
    <source>
        <dbReference type="EMBL" id="MBB4011161.1"/>
    </source>
</evidence>
<evidence type="ECO:0000256" key="5">
    <source>
        <dbReference type="ARBA" id="ARBA00023002"/>
    </source>
</evidence>
<dbReference type="AlphaFoldDB" id="A0A840BC91"/>
<feature type="domain" description="Glucose-6-phosphate dehydrogenase NAD-binding" evidence="8">
    <location>
        <begin position="10"/>
        <end position="183"/>
    </location>
</feature>
<evidence type="ECO:0000256" key="7">
    <source>
        <dbReference type="HAMAP-Rule" id="MF_00966"/>
    </source>
</evidence>
<dbReference type="Proteomes" id="UP000561045">
    <property type="component" value="Unassembled WGS sequence"/>
</dbReference>
<dbReference type="GO" id="GO:0005829">
    <property type="term" value="C:cytosol"/>
    <property type="evidence" value="ECO:0007669"/>
    <property type="project" value="TreeGrafter"/>
</dbReference>
<feature type="binding site" evidence="7">
    <location>
        <position position="47"/>
    </location>
    <ligand>
        <name>NADP(+)</name>
        <dbReference type="ChEBI" id="CHEBI:58349"/>
    </ligand>
</feature>
<comment type="similarity">
    <text evidence="2 7">Belongs to the glucose-6-phosphate dehydrogenase family.</text>
</comment>
<dbReference type="GO" id="GO:0006006">
    <property type="term" value="P:glucose metabolic process"/>
    <property type="evidence" value="ECO:0007669"/>
    <property type="project" value="UniProtKB-KW"/>
</dbReference>
<feature type="binding site" evidence="7">
    <location>
        <position position="336"/>
    </location>
    <ligand>
        <name>substrate</name>
    </ligand>
</feature>
<keyword evidence="5 7" id="KW-0560">Oxidoreductase</keyword>
<dbReference type="PROSITE" id="PS00069">
    <property type="entry name" value="G6P_DEHYDROGENASE"/>
    <property type="match status" value="1"/>
</dbReference>
<dbReference type="NCBIfam" id="NF009492">
    <property type="entry name" value="PRK12853.1-3"/>
    <property type="match status" value="1"/>
</dbReference>
<evidence type="ECO:0000259" key="8">
    <source>
        <dbReference type="Pfam" id="PF00479"/>
    </source>
</evidence>
<feature type="binding site" evidence="7">
    <location>
        <position position="144"/>
    </location>
    <ligand>
        <name>NADP(+)</name>
        <dbReference type="ChEBI" id="CHEBI:58349"/>
    </ligand>
</feature>
<sequence length="485" mass="53700">MSQIPPLDVVLFGATGDLVMRKLIPALYHLHQDGMLSAEVRIIGVARSELSSQAYVDRAHAQASTFLGGAYNDGTWQSFAARIQYQAVDATKPETFKALASVIGNTGRACVYYLSTAPNLFTPTCRNLADAGLISADSRVILEKPLGTDLASNKAINDEVGQYFGEKQIFRIDHYLGKEPVQNLLALRFGNVLLEPLWRGQWVRDVQITVAEQLGVEARGEFYEKTGAMRDMVQNHLLQLLCITAMEPPASLEPDSVRDEKLKVLRALKPITGASVGNNTVRGQYRAGAVGGQPVKGYLDEAGIAPDSNTETFVAIKAEIGSWRWAGVPFYLRTGKRMQEKLAEIVINFKPIPHCIFDTCHVGRPVNRLVIQMQPDETVHLHLLAKQPGNTMRLGEVALDMDFSETFKARQLEAYERLLMDAMLGNLTLFVRRDEQEAAWRWVEPILDAWAESGEKPKSYTAGTWGPAASSALLGRNGHAWHEEI</sequence>
<dbReference type="SUPFAM" id="SSF55347">
    <property type="entry name" value="Glyceraldehyde-3-phosphate dehydrogenase-like, C-terminal domain"/>
    <property type="match status" value="1"/>
</dbReference>
<feature type="binding site" evidence="7">
    <location>
        <position position="212"/>
    </location>
    <ligand>
        <name>substrate</name>
    </ligand>
</feature>
<name>A0A840BC91_9RHOO</name>
<evidence type="ECO:0000313" key="11">
    <source>
        <dbReference type="Proteomes" id="UP000561045"/>
    </source>
</evidence>
<dbReference type="PRINTS" id="PR00079">
    <property type="entry name" value="G6PDHDRGNASE"/>
</dbReference>
<dbReference type="GO" id="GO:0004345">
    <property type="term" value="F:glucose-6-phosphate dehydrogenase activity"/>
    <property type="evidence" value="ECO:0007669"/>
    <property type="project" value="UniProtKB-UniRule"/>
</dbReference>
<keyword evidence="3 7" id="KW-0313">Glucose metabolism</keyword>
<evidence type="ECO:0000256" key="2">
    <source>
        <dbReference type="ARBA" id="ARBA00009975"/>
    </source>
</evidence>
<dbReference type="GO" id="GO:0009051">
    <property type="term" value="P:pentose-phosphate shunt, oxidative branch"/>
    <property type="evidence" value="ECO:0007669"/>
    <property type="project" value="TreeGrafter"/>
</dbReference>
<comment type="function">
    <text evidence="7">Catalyzes the oxidation of glucose 6-phosphate to 6-phosphogluconolactone.</text>
</comment>
<comment type="pathway">
    <text evidence="1 7">Carbohydrate degradation; pentose phosphate pathway; D-ribulose 5-phosphate from D-glucose 6-phosphate (oxidative stage): step 1/3.</text>
</comment>
<dbReference type="Pfam" id="PF00479">
    <property type="entry name" value="G6PD_N"/>
    <property type="match status" value="1"/>
</dbReference>
<feature type="active site" description="Proton acceptor" evidence="7">
    <location>
        <position position="236"/>
    </location>
</feature>
<proteinExistence type="inferred from homology"/>
<dbReference type="HAMAP" id="MF_00966">
    <property type="entry name" value="G6PD"/>
    <property type="match status" value="1"/>
</dbReference>